<keyword evidence="8" id="KW-1185">Reference proteome</keyword>
<dbReference type="InterPro" id="IPR011992">
    <property type="entry name" value="EF-hand-dom_pair"/>
</dbReference>
<dbReference type="InterPro" id="IPR018247">
    <property type="entry name" value="EF_Hand_1_Ca_BS"/>
</dbReference>
<evidence type="ECO:0000256" key="4">
    <source>
        <dbReference type="SAM" id="MobiDB-lite"/>
    </source>
</evidence>
<evidence type="ECO:0000256" key="1">
    <source>
        <dbReference type="ARBA" id="ARBA00022723"/>
    </source>
</evidence>
<feature type="compositionally biased region" description="Basic residues" evidence="4">
    <location>
        <begin position="474"/>
        <end position="489"/>
    </location>
</feature>
<feature type="signal peptide" evidence="5">
    <location>
        <begin position="1"/>
        <end position="21"/>
    </location>
</feature>
<evidence type="ECO:0000313" key="8">
    <source>
        <dbReference type="Proteomes" id="UP001159427"/>
    </source>
</evidence>
<feature type="compositionally biased region" description="Basic and acidic residues" evidence="4">
    <location>
        <begin position="329"/>
        <end position="345"/>
    </location>
</feature>
<dbReference type="Gene3D" id="1.10.238.10">
    <property type="entry name" value="EF-hand"/>
    <property type="match status" value="6"/>
</dbReference>
<feature type="chain" id="PRO_5045157131" description="EF-hand domain-containing protein" evidence="5">
    <location>
        <begin position="22"/>
        <end position="495"/>
    </location>
</feature>
<evidence type="ECO:0000259" key="6">
    <source>
        <dbReference type="PROSITE" id="PS50222"/>
    </source>
</evidence>
<dbReference type="Proteomes" id="UP001159427">
    <property type="component" value="Unassembled WGS sequence"/>
</dbReference>
<feature type="region of interest" description="Disordered" evidence="4">
    <location>
        <begin position="113"/>
        <end position="132"/>
    </location>
</feature>
<dbReference type="InterPro" id="IPR002048">
    <property type="entry name" value="EF_hand_dom"/>
</dbReference>
<feature type="region of interest" description="Disordered" evidence="4">
    <location>
        <begin position="466"/>
        <end position="495"/>
    </location>
</feature>
<evidence type="ECO:0000313" key="7">
    <source>
        <dbReference type="EMBL" id="CAH3014672.1"/>
    </source>
</evidence>
<feature type="domain" description="EF-hand" evidence="6">
    <location>
        <begin position="327"/>
        <end position="362"/>
    </location>
</feature>
<feature type="region of interest" description="Disordered" evidence="4">
    <location>
        <begin position="325"/>
        <end position="348"/>
    </location>
</feature>
<proteinExistence type="predicted"/>
<dbReference type="Pfam" id="PF13499">
    <property type="entry name" value="EF-hand_7"/>
    <property type="match status" value="4"/>
</dbReference>
<feature type="domain" description="EF-hand" evidence="6">
    <location>
        <begin position="117"/>
        <end position="152"/>
    </location>
</feature>
<keyword evidence="2" id="KW-0677">Repeat</keyword>
<comment type="caution">
    <text evidence="7">The sequence shown here is derived from an EMBL/GenBank/DDBJ whole genome shotgun (WGS) entry which is preliminary data.</text>
</comment>
<sequence>MVMFLVFLVMFDLAPWRGISAHFEGHEQSSNHRNHFTQTDKDREESRLRSVIPLIDINGDGRVSVEELAARTDKSMKAFYKDEANTRLKSLDTNNDGKVSWDEYTDSAEKKGAFTAEQRKRDRRRFGQADVDKDGGLSRDELISMFHPEENPHMFTVIVDEFLEFVDGDNDGFLSFDEYKVKTVNGANKNLRTAEQSFKKLDQDQDGKLNKEEMKVWLSAVSTSSQARNQAQYLVNTADDNKDGVLDQEEMVAHMELFTAGNKVIPLTDTDSDNKTSVEELAKFTEKTLKKVHDEEAKFRVEILDKNKDNKVSWEEYLESKENIGASTEEQKKRRFNHADEDKDGQLSQDEIISMFHPEERTHMYDVVIDEYMETGDSNKDGLMTLEEYKGKIKKAGKADVEAAKKFFKMLDKDEDGKISRDEIKEWLTSLNTASQAKKQSQQLMDLIDDNKDGLLVEEEVLNHKDLFSEDKKKPKKKAKDKSKKKAEKKSKDEL</sequence>
<dbReference type="PANTHER" id="PTHR10827:SF98">
    <property type="entry name" value="45 KDA CALCIUM-BINDING PROTEIN"/>
    <property type="match status" value="1"/>
</dbReference>
<dbReference type="SUPFAM" id="SSF47473">
    <property type="entry name" value="EF-hand"/>
    <property type="match status" value="4"/>
</dbReference>
<dbReference type="SMART" id="SM00054">
    <property type="entry name" value="EFh"/>
    <property type="match status" value="10"/>
</dbReference>
<feature type="domain" description="EF-hand" evidence="6">
    <location>
        <begin position="43"/>
        <end position="78"/>
    </location>
</feature>
<evidence type="ECO:0000256" key="3">
    <source>
        <dbReference type="ARBA" id="ARBA00022837"/>
    </source>
</evidence>
<evidence type="ECO:0000256" key="2">
    <source>
        <dbReference type="ARBA" id="ARBA00022737"/>
    </source>
</evidence>
<dbReference type="PANTHER" id="PTHR10827">
    <property type="entry name" value="RETICULOCALBIN"/>
    <property type="match status" value="1"/>
</dbReference>
<gene>
    <name evidence="7" type="ORF">PEVE_00003353</name>
</gene>
<evidence type="ECO:0000256" key="5">
    <source>
        <dbReference type="SAM" id="SignalP"/>
    </source>
</evidence>
<protein>
    <recommendedName>
        <fullName evidence="6">EF-hand domain-containing protein</fullName>
    </recommendedName>
</protein>
<organism evidence="7 8">
    <name type="scientific">Porites evermanni</name>
    <dbReference type="NCBI Taxonomy" id="104178"/>
    <lineage>
        <taxon>Eukaryota</taxon>
        <taxon>Metazoa</taxon>
        <taxon>Cnidaria</taxon>
        <taxon>Anthozoa</taxon>
        <taxon>Hexacorallia</taxon>
        <taxon>Scleractinia</taxon>
        <taxon>Fungiina</taxon>
        <taxon>Poritidae</taxon>
        <taxon>Porites</taxon>
    </lineage>
</organism>
<keyword evidence="5" id="KW-0732">Signal</keyword>
<dbReference type="PROSITE" id="PS50222">
    <property type="entry name" value="EF_HAND_2"/>
    <property type="match status" value="7"/>
</dbReference>
<reference evidence="7 8" key="1">
    <citation type="submission" date="2022-05" db="EMBL/GenBank/DDBJ databases">
        <authorList>
            <consortium name="Genoscope - CEA"/>
            <person name="William W."/>
        </authorList>
    </citation>
    <scope>NUCLEOTIDE SEQUENCE [LARGE SCALE GENOMIC DNA]</scope>
</reference>
<feature type="domain" description="EF-hand" evidence="6">
    <location>
        <begin position="189"/>
        <end position="224"/>
    </location>
</feature>
<accession>A0ABN8LL55</accession>
<dbReference type="Pfam" id="PF13202">
    <property type="entry name" value="EF-hand_5"/>
    <property type="match status" value="2"/>
</dbReference>
<dbReference type="PROSITE" id="PS00018">
    <property type="entry name" value="EF_HAND_1"/>
    <property type="match status" value="6"/>
</dbReference>
<keyword evidence="1" id="KW-0479">Metal-binding</keyword>
<keyword evidence="3" id="KW-0106">Calcium</keyword>
<feature type="domain" description="EF-hand" evidence="6">
    <location>
        <begin position="399"/>
        <end position="434"/>
    </location>
</feature>
<dbReference type="EMBL" id="CALNXI010000012">
    <property type="protein sequence ID" value="CAH3014672.1"/>
    <property type="molecule type" value="Genomic_DNA"/>
</dbReference>
<feature type="domain" description="EF-hand" evidence="6">
    <location>
        <begin position="226"/>
        <end position="261"/>
    </location>
</feature>
<name>A0ABN8LL55_9CNID</name>
<feature type="domain" description="EF-hand" evidence="6">
    <location>
        <begin position="79"/>
        <end position="114"/>
    </location>
</feature>